<comment type="subcellular location">
    <subcellularLocation>
        <location evidence="8">Cytoplasm</location>
    </subcellularLocation>
</comment>
<dbReference type="SUPFAM" id="SSF52540">
    <property type="entry name" value="P-loop containing nucleoside triphosphate hydrolases"/>
    <property type="match status" value="1"/>
</dbReference>
<evidence type="ECO:0000313" key="11">
    <source>
        <dbReference type="Proteomes" id="UP000004836"/>
    </source>
</evidence>
<dbReference type="GO" id="GO:0005524">
    <property type="term" value="F:ATP binding"/>
    <property type="evidence" value="ECO:0007669"/>
    <property type="project" value="UniProtKB-UniRule"/>
</dbReference>
<comment type="catalytic activity">
    <reaction evidence="6 8">
        <text>dCMP + ATP = dCDP + ADP</text>
        <dbReference type="Rhea" id="RHEA:25094"/>
        <dbReference type="ChEBI" id="CHEBI:30616"/>
        <dbReference type="ChEBI" id="CHEBI:57566"/>
        <dbReference type="ChEBI" id="CHEBI:58593"/>
        <dbReference type="ChEBI" id="CHEBI:456216"/>
        <dbReference type="EC" id="2.7.4.25"/>
    </reaction>
</comment>
<dbReference type="GO" id="GO:0005737">
    <property type="term" value="C:cytoplasm"/>
    <property type="evidence" value="ECO:0007669"/>
    <property type="project" value="UniProtKB-SubCell"/>
</dbReference>
<dbReference type="HAMAP" id="MF_00238">
    <property type="entry name" value="Cytidyl_kinase_type1"/>
    <property type="match status" value="1"/>
</dbReference>
<dbReference type="CDD" id="cd02020">
    <property type="entry name" value="CMPK"/>
    <property type="match status" value="1"/>
</dbReference>
<evidence type="ECO:0000256" key="2">
    <source>
        <dbReference type="ARBA" id="ARBA00022679"/>
    </source>
</evidence>
<dbReference type="eggNOG" id="COG0283">
    <property type="taxonomic scope" value="Bacteria"/>
</dbReference>
<evidence type="ECO:0000313" key="10">
    <source>
        <dbReference type="EMBL" id="EJW20939.1"/>
    </source>
</evidence>
<dbReference type="Proteomes" id="UP000004836">
    <property type="component" value="Unassembled WGS sequence"/>
</dbReference>
<keyword evidence="4 8" id="KW-0418">Kinase</keyword>
<keyword evidence="5 8" id="KW-0067">ATP-binding</keyword>
<evidence type="ECO:0000256" key="8">
    <source>
        <dbReference type="HAMAP-Rule" id="MF_00238"/>
    </source>
</evidence>
<reference evidence="10 11" key="1">
    <citation type="journal article" date="2012" name="J. Bacteriol.">
        <title>Genome Sequence of Strain IMCC14465, Isolated from the East Sea, Belonging to the PS1 Clade of Alphaproteobacteria.</title>
        <authorList>
            <person name="Yang S.J."/>
            <person name="Kang I."/>
            <person name="Cho J.C."/>
        </authorList>
    </citation>
    <scope>NUCLEOTIDE SEQUENCE [LARGE SCALE GENOMIC DNA]</scope>
    <source>
        <strain evidence="10 11">IMCC14465</strain>
    </source>
</reference>
<dbReference type="EC" id="2.7.4.25" evidence="8"/>
<dbReference type="InterPro" id="IPR027417">
    <property type="entry name" value="P-loop_NTPase"/>
</dbReference>
<dbReference type="PATRIC" id="fig|1220535.3.peg.732"/>
<evidence type="ECO:0000256" key="6">
    <source>
        <dbReference type="ARBA" id="ARBA00047615"/>
    </source>
</evidence>
<dbReference type="NCBIfam" id="TIGR00017">
    <property type="entry name" value="cmk"/>
    <property type="match status" value="1"/>
</dbReference>
<keyword evidence="8" id="KW-0963">Cytoplasm</keyword>
<dbReference type="Gene3D" id="3.40.50.300">
    <property type="entry name" value="P-loop containing nucleotide triphosphate hydrolases"/>
    <property type="match status" value="1"/>
</dbReference>
<keyword evidence="2 8" id="KW-0808">Transferase</keyword>
<evidence type="ECO:0000256" key="3">
    <source>
        <dbReference type="ARBA" id="ARBA00022741"/>
    </source>
</evidence>
<comment type="catalytic activity">
    <reaction evidence="7 8">
        <text>CMP + ATP = CDP + ADP</text>
        <dbReference type="Rhea" id="RHEA:11600"/>
        <dbReference type="ChEBI" id="CHEBI:30616"/>
        <dbReference type="ChEBI" id="CHEBI:58069"/>
        <dbReference type="ChEBI" id="CHEBI:60377"/>
        <dbReference type="ChEBI" id="CHEBI:456216"/>
        <dbReference type="EC" id="2.7.4.25"/>
    </reaction>
</comment>
<evidence type="ECO:0000256" key="4">
    <source>
        <dbReference type="ARBA" id="ARBA00022777"/>
    </source>
</evidence>
<evidence type="ECO:0000259" key="9">
    <source>
        <dbReference type="Pfam" id="PF02224"/>
    </source>
</evidence>
<evidence type="ECO:0000256" key="7">
    <source>
        <dbReference type="ARBA" id="ARBA00048478"/>
    </source>
</evidence>
<name>J9DZ24_9PROT</name>
<dbReference type="InterPro" id="IPR011994">
    <property type="entry name" value="Cytidylate_kinase_dom"/>
</dbReference>
<dbReference type="GO" id="GO:0036430">
    <property type="term" value="F:CMP kinase activity"/>
    <property type="evidence" value="ECO:0007669"/>
    <property type="project" value="RHEA"/>
</dbReference>
<dbReference type="OrthoDB" id="9807434at2"/>
<evidence type="ECO:0000256" key="1">
    <source>
        <dbReference type="ARBA" id="ARBA00009427"/>
    </source>
</evidence>
<dbReference type="EMBL" id="ALYF01000003">
    <property type="protein sequence ID" value="EJW20939.1"/>
    <property type="molecule type" value="Genomic_DNA"/>
</dbReference>
<dbReference type="AlphaFoldDB" id="J9DZ24"/>
<proteinExistence type="inferred from homology"/>
<dbReference type="GO" id="GO:0006220">
    <property type="term" value="P:pyrimidine nucleotide metabolic process"/>
    <property type="evidence" value="ECO:0007669"/>
    <property type="project" value="UniProtKB-UniRule"/>
</dbReference>
<protein>
    <recommendedName>
        <fullName evidence="8">Cytidylate kinase</fullName>
        <shortName evidence="8">CK</shortName>
        <ecNumber evidence="8">2.7.4.25</ecNumber>
    </recommendedName>
    <alternativeName>
        <fullName evidence="8">Cytidine monophosphate kinase</fullName>
        <shortName evidence="8">CMP kinase</shortName>
    </alternativeName>
</protein>
<dbReference type="Pfam" id="PF02224">
    <property type="entry name" value="Cytidylate_kin"/>
    <property type="match status" value="1"/>
</dbReference>
<comment type="caution">
    <text evidence="10">The sequence shown here is derived from an EMBL/GenBank/DDBJ whole genome shotgun (WGS) entry which is preliminary data.</text>
</comment>
<comment type="similarity">
    <text evidence="1 8">Belongs to the cytidylate kinase family. Type 1 subfamily.</text>
</comment>
<feature type="binding site" evidence="8">
    <location>
        <begin position="11"/>
        <end position="19"/>
    </location>
    <ligand>
        <name>ATP</name>
        <dbReference type="ChEBI" id="CHEBI:30616"/>
    </ligand>
</feature>
<dbReference type="STRING" id="1220535.IMCC14465_07350"/>
<accession>J9DZ24</accession>
<organism evidence="10 11">
    <name type="scientific">alpha proteobacterium IMCC14465</name>
    <dbReference type="NCBI Taxonomy" id="1220535"/>
    <lineage>
        <taxon>Bacteria</taxon>
        <taxon>Pseudomonadati</taxon>
        <taxon>Pseudomonadota</taxon>
        <taxon>Alphaproteobacteria</taxon>
        <taxon>PS1 clade</taxon>
    </lineage>
</organism>
<gene>
    <name evidence="8" type="primary">cmk</name>
    <name evidence="10" type="ORF">IMCC14465_07350</name>
</gene>
<feature type="domain" description="Cytidylate kinase" evidence="9">
    <location>
        <begin position="7"/>
        <end position="210"/>
    </location>
</feature>
<evidence type="ECO:0000256" key="5">
    <source>
        <dbReference type="ARBA" id="ARBA00022840"/>
    </source>
</evidence>
<keyword evidence="11" id="KW-1185">Reference proteome</keyword>
<keyword evidence="3 8" id="KW-0547">Nucleotide-binding</keyword>
<dbReference type="InterPro" id="IPR003136">
    <property type="entry name" value="Cytidylate_kin"/>
</dbReference>
<dbReference type="GO" id="GO:0036431">
    <property type="term" value="F:dCMP kinase activity"/>
    <property type="evidence" value="ECO:0007669"/>
    <property type="project" value="InterPro"/>
</dbReference>
<sequence>MSHPSPIAIDGPAAAGKGTLAKKLGAYLNYACLDTGALYRGVALLVLHAQADPTDPHASLNAAQKLDIDAIDQTAIRSAEVGQAAADVAVHPEVRNCILELQRHFAANPPAGKDGAILDGRDIGTFVCPDAPVKLFVTASAEIRAHRRWLELSASDKTLKEADILAAVIARDKKDMERAIAPLRPAEDAHLLDTSDLGIESAFEAALKLIVSIGS</sequence>